<dbReference type="SMART" id="SM00028">
    <property type="entry name" value="TPR"/>
    <property type="match status" value="2"/>
</dbReference>
<dbReference type="InterPro" id="IPR043136">
    <property type="entry name" value="B30.2/SPRY_sf"/>
</dbReference>
<keyword evidence="1" id="KW-0802">TPR repeat</keyword>
<dbReference type="Pfam" id="PF00622">
    <property type="entry name" value="SPRY"/>
    <property type="match status" value="1"/>
</dbReference>
<feature type="repeat" description="TPR" evidence="1">
    <location>
        <begin position="178"/>
        <end position="211"/>
    </location>
</feature>
<keyword evidence="4" id="KW-0430">Lectin</keyword>
<dbReference type="SUPFAM" id="SSF49899">
    <property type="entry name" value="Concanavalin A-like lectins/glucanases"/>
    <property type="match status" value="1"/>
</dbReference>
<dbReference type="OrthoDB" id="25503at2759"/>
<feature type="coiled-coil region" evidence="2">
    <location>
        <begin position="157"/>
        <end position="211"/>
    </location>
</feature>
<keyword evidence="2" id="KW-0175">Coiled coil</keyword>
<dbReference type="InterPro" id="IPR013320">
    <property type="entry name" value="ConA-like_dom_sf"/>
</dbReference>
<dbReference type="InterPro" id="IPR019734">
    <property type="entry name" value="TPR_rpt"/>
</dbReference>
<accession>A0A397TYZ9</accession>
<comment type="caution">
    <text evidence="4">The sequence shown here is derived from an EMBL/GenBank/DDBJ whole genome shotgun (WGS) entry which is preliminary data.</text>
</comment>
<gene>
    <name evidence="4" type="ORF">C2G38_804469</name>
</gene>
<dbReference type="Pfam" id="PF13181">
    <property type="entry name" value="TPR_8"/>
    <property type="match status" value="2"/>
</dbReference>
<dbReference type="PROSITE" id="PS50005">
    <property type="entry name" value="TPR"/>
    <property type="match status" value="1"/>
</dbReference>
<protein>
    <submittedName>
        <fullName evidence="4">Concanavalin A-like lectin/glucanase domain-containing protein</fullName>
    </submittedName>
</protein>
<dbReference type="InterPro" id="IPR050618">
    <property type="entry name" value="Ubq-SigPath_Reg"/>
</dbReference>
<dbReference type="Gene3D" id="2.60.120.920">
    <property type="match status" value="1"/>
</dbReference>
<dbReference type="EMBL" id="QKWP01002475">
    <property type="protein sequence ID" value="RIB03220.1"/>
    <property type="molecule type" value="Genomic_DNA"/>
</dbReference>
<organism evidence="4 5">
    <name type="scientific">Gigaspora rosea</name>
    <dbReference type="NCBI Taxonomy" id="44941"/>
    <lineage>
        <taxon>Eukaryota</taxon>
        <taxon>Fungi</taxon>
        <taxon>Fungi incertae sedis</taxon>
        <taxon>Mucoromycota</taxon>
        <taxon>Glomeromycotina</taxon>
        <taxon>Glomeromycetes</taxon>
        <taxon>Diversisporales</taxon>
        <taxon>Gigasporaceae</taxon>
        <taxon>Gigaspora</taxon>
    </lineage>
</organism>
<dbReference type="SMART" id="SM00449">
    <property type="entry name" value="SPRY"/>
    <property type="match status" value="1"/>
</dbReference>
<name>A0A397TYZ9_9GLOM</name>
<dbReference type="Proteomes" id="UP000266673">
    <property type="component" value="Unassembled WGS sequence"/>
</dbReference>
<evidence type="ECO:0000313" key="5">
    <source>
        <dbReference type="Proteomes" id="UP000266673"/>
    </source>
</evidence>
<dbReference type="PANTHER" id="PTHR12864">
    <property type="entry name" value="RAN BINDING PROTEIN 9-RELATED"/>
    <property type="match status" value="1"/>
</dbReference>
<dbReference type="SUPFAM" id="SSF48452">
    <property type="entry name" value="TPR-like"/>
    <property type="match status" value="1"/>
</dbReference>
<evidence type="ECO:0000256" key="1">
    <source>
        <dbReference type="PROSITE-ProRule" id="PRU00339"/>
    </source>
</evidence>
<dbReference type="GO" id="GO:0030246">
    <property type="term" value="F:carbohydrate binding"/>
    <property type="evidence" value="ECO:0007669"/>
    <property type="project" value="UniProtKB-KW"/>
</dbReference>
<dbReference type="PROSITE" id="PS50188">
    <property type="entry name" value="B302_SPRY"/>
    <property type="match status" value="1"/>
</dbReference>
<sequence>MMKMAELNKLPGCSKNSWGYHSDDGNFFDCSETEEPYGPKFETGDTIGCCFNFRNNTVLYIKNGVNLGIAFRDLKNDLYYPCIGIRSKGGLIEANFGHEKFKYMAITDDDIDDDPVKEKWIETIKQYNIEDFKNSLNSLKIGQKNTLKYCAKAYFIMGEYKEACKDLTKLLEIEQNNEFALKYRGEIYLILNKYEESYADLKKLLEISKDDEWALEANIEVRRR</sequence>
<dbReference type="AlphaFoldDB" id="A0A397TYZ9"/>
<dbReference type="InterPro" id="IPR003877">
    <property type="entry name" value="SPRY_dom"/>
</dbReference>
<reference evidence="4 5" key="1">
    <citation type="submission" date="2018-06" db="EMBL/GenBank/DDBJ databases">
        <title>Comparative genomics reveals the genomic features of Rhizophagus irregularis, R. cerebriforme, R. diaphanum and Gigaspora rosea, and their symbiotic lifestyle signature.</title>
        <authorList>
            <person name="Morin E."/>
            <person name="San Clemente H."/>
            <person name="Chen E.C.H."/>
            <person name="De La Providencia I."/>
            <person name="Hainaut M."/>
            <person name="Kuo A."/>
            <person name="Kohler A."/>
            <person name="Murat C."/>
            <person name="Tang N."/>
            <person name="Roy S."/>
            <person name="Loubradou J."/>
            <person name="Henrissat B."/>
            <person name="Grigoriev I.V."/>
            <person name="Corradi N."/>
            <person name="Roux C."/>
            <person name="Martin F.M."/>
        </authorList>
    </citation>
    <scope>NUCLEOTIDE SEQUENCE [LARGE SCALE GENOMIC DNA]</scope>
    <source>
        <strain evidence="4 5">DAOM 194757</strain>
    </source>
</reference>
<keyword evidence="5" id="KW-1185">Reference proteome</keyword>
<evidence type="ECO:0000259" key="3">
    <source>
        <dbReference type="PROSITE" id="PS50188"/>
    </source>
</evidence>
<feature type="domain" description="B30.2/SPRY" evidence="3">
    <location>
        <begin position="1"/>
        <end position="101"/>
    </location>
</feature>
<evidence type="ECO:0000313" key="4">
    <source>
        <dbReference type="EMBL" id="RIB03220.1"/>
    </source>
</evidence>
<proteinExistence type="predicted"/>
<dbReference type="InterPro" id="IPR011990">
    <property type="entry name" value="TPR-like_helical_dom_sf"/>
</dbReference>
<dbReference type="InterPro" id="IPR001870">
    <property type="entry name" value="B30.2/SPRY"/>
</dbReference>
<dbReference type="Gene3D" id="1.25.40.10">
    <property type="entry name" value="Tetratricopeptide repeat domain"/>
    <property type="match status" value="1"/>
</dbReference>
<evidence type="ECO:0000256" key="2">
    <source>
        <dbReference type="SAM" id="Coils"/>
    </source>
</evidence>